<sequence>MSEKLVKKCELGEFNFDNDLVTNCSAVLENVEKHAEALNVSKEQTKSYLEMAQNLKPKDVSEVLKLALKIRESGDVKDTEAKNDASRLIRTIEAS</sequence>
<comment type="caution">
    <text evidence="1">The sequence shown here is derived from an EMBL/GenBank/DDBJ whole genome shotgun (WGS) entry which is preliminary data.</text>
</comment>
<reference evidence="1 2" key="1">
    <citation type="submission" date="2016-04" db="EMBL/GenBank/DDBJ databases">
        <title>Genome sequence of Methanobrevibacter curvatus DSM 11111.</title>
        <authorList>
            <person name="Poehlein A."/>
            <person name="Seedorf H."/>
            <person name="Daniel R."/>
        </authorList>
    </citation>
    <scope>NUCLEOTIDE SEQUENCE [LARGE SCALE GENOMIC DNA]</scope>
    <source>
        <strain evidence="1 2">DSM 11111</strain>
    </source>
</reference>
<dbReference type="Proteomes" id="UP000077245">
    <property type="component" value="Unassembled WGS sequence"/>
</dbReference>
<name>A0A166C522_9EURY</name>
<dbReference type="PATRIC" id="fig|49547.3.peg.640"/>
<evidence type="ECO:0000313" key="2">
    <source>
        <dbReference type="Proteomes" id="UP000077245"/>
    </source>
</evidence>
<gene>
    <name evidence="1" type="ORF">MBCUR_06100</name>
</gene>
<organism evidence="1 2">
    <name type="scientific">Methanobrevibacter curvatus</name>
    <dbReference type="NCBI Taxonomy" id="49547"/>
    <lineage>
        <taxon>Archaea</taxon>
        <taxon>Methanobacteriati</taxon>
        <taxon>Methanobacteriota</taxon>
        <taxon>Methanomada group</taxon>
        <taxon>Methanobacteria</taxon>
        <taxon>Methanobacteriales</taxon>
        <taxon>Methanobacteriaceae</taxon>
        <taxon>Methanobrevibacter</taxon>
    </lineage>
</organism>
<protein>
    <submittedName>
        <fullName evidence="1">Uncharacterized protein</fullName>
    </submittedName>
</protein>
<keyword evidence="2" id="KW-1185">Reference proteome</keyword>
<accession>A0A166C522</accession>
<dbReference type="EMBL" id="LWMV01000115">
    <property type="protein sequence ID" value="KZX14134.1"/>
    <property type="molecule type" value="Genomic_DNA"/>
</dbReference>
<proteinExistence type="predicted"/>
<evidence type="ECO:0000313" key="1">
    <source>
        <dbReference type="EMBL" id="KZX14134.1"/>
    </source>
</evidence>
<dbReference type="AlphaFoldDB" id="A0A166C522"/>
<dbReference type="OrthoDB" id="76851at2157"/>
<dbReference type="RefSeq" id="WP_067090025.1">
    <property type="nucleotide sequence ID" value="NZ_LWMV01000115.1"/>
</dbReference>